<proteinExistence type="predicted"/>
<organism evidence="1 2">
    <name type="scientific">Promicromonospora alba</name>
    <dbReference type="NCBI Taxonomy" id="1616110"/>
    <lineage>
        <taxon>Bacteria</taxon>
        <taxon>Bacillati</taxon>
        <taxon>Actinomycetota</taxon>
        <taxon>Actinomycetes</taxon>
        <taxon>Micrococcales</taxon>
        <taxon>Promicromonosporaceae</taxon>
        <taxon>Promicromonospora</taxon>
    </lineage>
</organism>
<dbReference type="Proteomes" id="UP001596011">
    <property type="component" value="Unassembled WGS sequence"/>
</dbReference>
<evidence type="ECO:0000313" key="2">
    <source>
        <dbReference type="Proteomes" id="UP001596011"/>
    </source>
</evidence>
<dbReference type="EMBL" id="JBHSFI010000001">
    <property type="protein sequence ID" value="MFC4627049.1"/>
    <property type="molecule type" value="Genomic_DNA"/>
</dbReference>
<comment type="caution">
    <text evidence="1">The sequence shown here is derived from an EMBL/GenBank/DDBJ whole genome shotgun (WGS) entry which is preliminary data.</text>
</comment>
<keyword evidence="2" id="KW-1185">Reference proteome</keyword>
<sequence length="189" mass="20852">MGSEHVVSTLEDAGLYRRQVINRRILRHAEEDGMSFNLLSRFLPYMLVATLLGGCAFRTVEDVPAPEFWEMEYEDGIGSRIELSDDGSGRLINVPEGLFADCVGNPDEHGPSGSFDPLWSGEVEWRNSGEGQAVVESELGQATIWSDASGFGGDLTWSQISVAICDPEKDEQRVLRYFSFPDTSPEPSS</sequence>
<gene>
    <name evidence="1" type="ORF">ACFO6V_02305</name>
</gene>
<accession>A0ABV9HCH1</accession>
<reference evidence="2" key="1">
    <citation type="journal article" date="2019" name="Int. J. Syst. Evol. Microbiol.">
        <title>The Global Catalogue of Microorganisms (GCM) 10K type strain sequencing project: providing services to taxonomists for standard genome sequencing and annotation.</title>
        <authorList>
            <consortium name="The Broad Institute Genomics Platform"/>
            <consortium name="The Broad Institute Genome Sequencing Center for Infectious Disease"/>
            <person name="Wu L."/>
            <person name="Ma J."/>
        </authorList>
    </citation>
    <scope>NUCLEOTIDE SEQUENCE [LARGE SCALE GENOMIC DNA]</scope>
    <source>
        <strain evidence="2">CCUG 42722</strain>
    </source>
</reference>
<evidence type="ECO:0000313" key="1">
    <source>
        <dbReference type="EMBL" id="MFC4627049.1"/>
    </source>
</evidence>
<name>A0ABV9HCH1_9MICO</name>
<dbReference type="RefSeq" id="WP_377131759.1">
    <property type="nucleotide sequence ID" value="NZ_JBHSFI010000001.1"/>
</dbReference>
<protein>
    <submittedName>
        <fullName evidence="1">Uncharacterized protein</fullName>
    </submittedName>
</protein>